<sequence>MTRVIPLLAILLLPYLQVTGQGCSDAGFCTAGSLGRKQFTQTGPSSQLEFSFTIRDGERSSYMYIPQLEYSYTFKNKDYVEIKVPYYIVSGIEGRSGIGDPIITYSHPLKSSGTF</sequence>
<keyword evidence="2" id="KW-1185">Reference proteome</keyword>
<dbReference type="RefSeq" id="WP_244823940.1">
    <property type="nucleotide sequence ID" value="NZ_CP112998.1"/>
</dbReference>
<dbReference type="AlphaFoldDB" id="A0A9E8ND06"/>
<organism evidence="1 2">
    <name type="scientific">Dyadobacter pollutisoli</name>
    <dbReference type="NCBI Taxonomy" id="2910158"/>
    <lineage>
        <taxon>Bacteria</taxon>
        <taxon>Pseudomonadati</taxon>
        <taxon>Bacteroidota</taxon>
        <taxon>Cytophagia</taxon>
        <taxon>Cytophagales</taxon>
        <taxon>Spirosomataceae</taxon>
        <taxon>Dyadobacter</taxon>
    </lineage>
</organism>
<evidence type="ECO:0000313" key="1">
    <source>
        <dbReference type="EMBL" id="WAC13048.1"/>
    </source>
</evidence>
<evidence type="ECO:0000313" key="2">
    <source>
        <dbReference type="Proteomes" id="UP001164653"/>
    </source>
</evidence>
<dbReference type="Proteomes" id="UP001164653">
    <property type="component" value="Chromosome"/>
</dbReference>
<reference evidence="1" key="1">
    <citation type="submission" date="2022-11" db="EMBL/GenBank/DDBJ databases">
        <title>Dyadobacter pollutisoli sp. nov., isolated from plastic dumped soil.</title>
        <authorList>
            <person name="Kim J.M."/>
            <person name="Kim K.R."/>
            <person name="Lee J.K."/>
            <person name="Hao L."/>
            <person name="Jeon C.O."/>
        </authorList>
    </citation>
    <scope>NUCLEOTIDE SEQUENCE</scope>
    <source>
        <strain evidence="1">U1</strain>
    </source>
</reference>
<dbReference type="PROSITE" id="PS51257">
    <property type="entry name" value="PROKAR_LIPOPROTEIN"/>
    <property type="match status" value="1"/>
</dbReference>
<dbReference type="KEGG" id="dpf:ON006_03600"/>
<protein>
    <submittedName>
        <fullName evidence="1">Uncharacterized protein</fullName>
    </submittedName>
</protein>
<dbReference type="EMBL" id="CP112998">
    <property type="protein sequence ID" value="WAC13048.1"/>
    <property type="molecule type" value="Genomic_DNA"/>
</dbReference>
<proteinExistence type="predicted"/>
<accession>A0A9E8ND06</accession>
<name>A0A9E8ND06_9BACT</name>
<gene>
    <name evidence="1" type="ORF">ON006_03600</name>
</gene>